<dbReference type="PANTHER" id="PTHR43285">
    <property type="entry name" value="ANTHRANILATE PHOSPHORIBOSYLTRANSFERASE"/>
    <property type="match status" value="1"/>
</dbReference>
<evidence type="ECO:0000256" key="7">
    <source>
        <dbReference type="ARBA" id="ARBA00022822"/>
    </source>
</evidence>
<keyword evidence="3 12" id="KW-0028">Amino-acid biosynthesis</keyword>
<comment type="caution">
    <text evidence="12">Lacks conserved residue(s) required for the propagation of feature annotation.</text>
</comment>
<comment type="cofactor">
    <cofactor evidence="12">
        <name>Mg(2+)</name>
        <dbReference type="ChEBI" id="CHEBI:18420"/>
    </cofactor>
    <text evidence="12">Binds 2 magnesium ions per monomer.</text>
</comment>
<feature type="binding site" evidence="12">
    <location>
        <position position="84"/>
    </location>
    <ligand>
        <name>5-phospho-alpha-D-ribose 1-diphosphate</name>
        <dbReference type="ChEBI" id="CHEBI:58017"/>
    </ligand>
</feature>
<keyword evidence="9 12" id="KW-0057">Aromatic amino acid biosynthesis</keyword>
<keyword evidence="6 12" id="KW-0479">Metal-binding</keyword>
<dbReference type="InterPro" id="IPR036320">
    <property type="entry name" value="Glycosyl_Trfase_fam3_N_dom_sf"/>
</dbReference>
<evidence type="ECO:0000256" key="12">
    <source>
        <dbReference type="HAMAP-Rule" id="MF_00211"/>
    </source>
</evidence>
<organism evidence="15 16">
    <name type="scientific">Desulfolithobacter dissulfuricans</name>
    <dbReference type="NCBI Taxonomy" id="2795293"/>
    <lineage>
        <taxon>Bacteria</taxon>
        <taxon>Pseudomonadati</taxon>
        <taxon>Thermodesulfobacteriota</taxon>
        <taxon>Desulfobulbia</taxon>
        <taxon>Desulfobulbales</taxon>
        <taxon>Desulfobulbaceae</taxon>
        <taxon>Desulfolithobacter</taxon>
    </lineage>
</organism>
<comment type="subunit">
    <text evidence="2 12">Homodimer.</text>
</comment>
<dbReference type="EC" id="2.4.2.18" evidence="12"/>
<dbReference type="AlphaFoldDB" id="A0A915TZA4"/>
<dbReference type="GO" id="GO:0000287">
    <property type="term" value="F:magnesium ion binding"/>
    <property type="evidence" value="ECO:0007669"/>
    <property type="project" value="UniProtKB-UniRule"/>
</dbReference>
<feature type="binding site" evidence="12">
    <location>
        <position position="96"/>
    </location>
    <ligand>
        <name>Mg(2+)</name>
        <dbReference type="ChEBI" id="CHEBI:18420"/>
        <label>1</label>
    </ligand>
</feature>
<comment type="pathway">
    <text evidence="1 12">Amino-acid biosynthesis; L-tryptophan biosynthesis; L-tryptophan from chorismate: step 2/5.</text>
</comment>
<dbReference type="InterPro" id="IPR017459">
    <property type="entry name" value="Glycosyl_Trfase_fam3_N_dom"/>
</dbReference>
<evidence type="ECO:0000259" key="14">
    <source>
        <dbReference type="Pfam" id="PF02885"/>
    </source>
</evidence>
<evidence type="ECO:0000259" key="13">
    <source>
        <dbReference type="Pfam" id="PF00591"/>
    </source>
</evidence>
<evidence type="ECO:0000256" key="11">
    <source>
        <dbReference type="ARBA" id="ARBA00061188"/>
    </source>
</evidence>
<dbReference type="InterPro" id="IPR005940">
    <property type="entry name" value="Anthranilate_Pribosyl_Tfrase"/>
</dbReference>
<dbReference type="NCBIfam" id="TIGR01245">
    <property type="entry name" value="trpD"/>
    <property type="match status" value="1"/>
</dbReference>
<keyword evidence="16" id="KW-1185">Reference proteome</keyword>
<feature type="binding site" evidence="12">
    <location>
        <begin position="94"/>
        <end position="97"/>
    </location>
    <ligand>
        <name>5-phospho-alpha-D-ribose 1-diphosphate</name>
        <dbReference type="ChEBI" id="CHEBI:58017"/>
    </ligand>
</feature>
<feature type="binding site" evidence="12">
    <location>
        <begin position="87"/>
        <end position="88"/>
    </location>
    <ligand>
        <name>5-phospho-alpha-D-ribose 1-diphosphate</name>
        <dbReference type="ChEBI" id="CHEBI:58017"/>
    </ligand>
</feature>
<proteinExistence type="inferred from homology"/>
<feature type="binding site" evidence="12">
    <location>
        <position position="230"/>
    </location>
    <ligand>
        <name>Mg(2+)</name>
        <dbReference type="ChEBI" id="CHEBI:18420"/>
        <label>2</label>
    </ligand>
</feature>
<dbReference type="GO" id="GO:0005829">
    <property type="term" value="C:cytosol"/>
    <property type="evidence" value="ECO:0007669"/>
    <property type="project" value="TreeGrafter"/>
</dbReference>
<dbReference type="HAMAP" id="MF_00211">
    <property type="entry name" value="TrpD"/>
    <property type="match status" value="1"/>
</dbReference>
<dbReference type="GO" id="GO:0004048">
    <property type="term" value="F:anthranilate phosphoribosyltransferase activity"/>
    <property type="evidence" value="ECO:0007669"/>
    <property type="project" value="UniProtKB-UniRule"/>
</dbReference>
<dbReference type="PANTHER" id="PTHR43285:SF2">
    <property type="entry name" value="ANTHRANILATE PHOSPHORIBOSYLTRANSFERASE"/>
    <property type="match status" value="1"/>
</dbReference>
<evidence type="ECO:0000256" key="2">
    <source>
        <dbReference type="ARBA" id="ARBA00011738"/>
    </source>
</evidence>
<feature type="binding site" evidence="12">
    <location>
        <position position="84"/>
    </location>
    <ligand>
        <name>anthranilate</name>
        <dbReference type="ChEBI" id="CHEBI:16567"/>
        <label>1</label>
    </ligand>
</feature>
<feature type="binding site" evidence="12">
    <location>
        <begin position="112"/>
        <end position="120"/>
    </location>
    <ligand>
        <name>5-phospho-alpha-D-ribose 1-diphosphate</name>
        <dbReference type="ChEBI" id="CHEBI:58017"/>
    </ligand>
</feature>
<accession>A0A915TZA4</accession>
<evidence type="ECO:0000256" key="10">
    <source>
        <dbReference type="ARBA" id="ARBA00052328"/>
    </source>
</evidence>
<feature type="binding site" evidence="12">
    <location>
        <position position="92"/>
    </location>
    <ligand>
        <name>5-phospho-alpha-D-ribose 1-diphosphate</name>
        <dbReference type="ChEBI" id="CHEBI:58017"/>
    </ligand>
</feature>
<dbReference type="Pfam" id="PF00591">
    <property type="entry name" value="Glycos_transf_3"/>
    <property type="match status" value="1"/>
</dbReference>
<feature type="domain" description="Glycosyl transferase family 3" evidence="13">
    <location>
        <begin position="77"/>
        <end position="328"/>
    </location>
</feature>
<sequence>MIREAIAQVVTGKDLDEQQMVEVMNEIMGGEATEAQIGAFITALRMKGETIDEIVGAVRVMREKATFVDTGIDTTTQTLMDIVGTGGDGSGTFNVSTTTAFVVAAAGIPVAKHGNRAISSSCGSADVLEALGVDLSMPAERVGQCVREVGIGFLFAPMLHGAMKYAIGPRREIGIRTIFNILGPMTNPAGANVQLTGVFDRELTEVLARVLARLGMKRTLVVWGEGNMDEMTVTGTSYVADARDGEVTTYTVEPEDVGLDRHSVDDIRGGATVEESADQVRLVLDGTPGARLDMVLLNSGAALMAAGRADDLEAGVRLAREVISSGAAREKLDRLVAFCQDQVKR</sequence>
<dbReference type="InterPro" id="IPR035902">
    <property type="entry name" value="Nuc_phospho_transferase"/>
</dbReference>
<dbReference type="KEGG" id="ddu:GF1_09570"/>
<keyword evidence="7 12" id="KW-0822">Tryptophan biosynthesis</keyword>
<keyword evidence="4 12" id="KW-0328">Glycosyltransferase</keyword>
<dbReference type="Gene3D" id="3.40.1030.10">
    <property type="entry name" value="Nucleoside phosphorylase/phosphoribosyltransferase catalytic domain"/>
    <property type="match status" value="1"/>
</dbReference>
<comment type="catalytic activity">
    <reaction evidence="10 12">
        <text>N-(5-phospho-beta-D-ribosyl)anthranilate + diphosphate = 5-phospho-alpha-D-ribose 1-diphosphate + anthranilate</text>
        <dbReference type="Rhea" id="RHEA:11768"/>
        <dbReference type="ChEBI" id="CHEBI:16567"/>
        <dbReference type="ChEBI" id="CHEBI:18277"/>
        <dbReference type="ChEBI" id="CHEBI:33019"/>
        <dbReference type="ChEBI" id="CHEBI:58017"/>
        <dbReference type="EC" id="2.4.2.18"/>
    </reaction>
</comment>
<feature type="binding site" evidence="12">
    <location>
        <position position="115"/>
    </location>
    <ligand>
        <name>anthranilate</name>
        <dbReference type="ChEBI" id="CHEBI:16567"/>
        <label>1</label>
    </ligand>
</feature>
<dbReference type="GO" id="GO:0000162">
    <property type="term" value="P:L-tryptophan biosynthetic process"/>
    <property type="evidence" value="ECO:0007669"/>
    <property type="project" value="UniProtKB-UniRule"/>
</dbReference>
<evidence type="ECO:0000256" key="3">
    <source>
        <dbReference type="ARBA" id="ARBA00022605"/>
    </source>
</evidence>
<keyword evidence="8 12" id="KW-0460">Magnesium</keyword>
<comment type="similarity">
    <text evidence="11">In the C-terminal section; belongs to the anthranilate phosphoribosyltransferase family.</text>
</comment>
<dbReference type="Proteomes" id="UP001063350">
    <property type="component" value="Chromosome"/>
</dbReference>
<evidence type="ECO:0000256" key="9">
    <source>
        <dbReference type="ARBA" id="ARBA00023141"/>
    </source>
</evidence>
<feature type="binding site" evidence="12">
    <location>
        <position position="229"/>
    </location>
    <ligand>
        <name>Mg(2+)</name>
        <dbReference type="ChEBI" id="CHEBI:18420"/>
        <label>2</label>
    </ligand>
</feature>
<comment type="similarity">
    <text evidence="12">Belongs to the anthranilate phosphoribosyltransferase family.</text>
</comment>
<evidence type="ECO:0000313" key="16">
    <source>
        <dbReference type="Proteomes" id="UP001063350"/>
    </source>
</evidence>
<dbReference type="SUPFAM" id="SSF47648">
    <property type="entry name" value="Nucleoside phosphorylase/phosphoribosyltransferase N-terminal domain"/>
    <property type="match status" value="1"/>
</dbReference>
<dbReference type="SUPFAM" id="SSF52418">
    <property type="entry name" value="Nucleoside phosphorylase/phosphoribosyltransferase catalytic domain"/>
    <property type="match status" value="1"/>
</dbReference>
<feature type="binding site" evidence="12">
    <location>
        <position position="230"/>
    </location>
    <ligand>
        <name>Mg(2+)</name>
        <dbReference type="ChEBI" id="CHEBI:18420"/>
        <label>1</label>
    </ligand>
</feature>
<evidence type="ECO:0000256" key="5">
    <source>
        <dbReference type="ARBA" id="ARBA00022679"/>
    </source>
</evidence>
<name>A0A915TZA4_9BACT</name>
<feature type="domain" description="Glycosyl transferase family 3 N-terminal" evidence="14">
    <location>
        <begin position="3"/>
        <end position="65"/>
    </location>
</feature>
<evidence type="ECO:0000313" key="15">
    <source>
        <dbReference type="EMBL" id="BCO08581.1"/>
    </source>
</evidence>
<evidence type="ECO:0000256" key="6">
    <source>
        <dbReference type="ARBA" id="ARBA00022723"/>
    </source>
</evidence>
<dbReference type="EMBL" id="AP024233">
    <property type="protein sequence ID" value="BCO08581.1"/>
    <property type="molecule type" value="Genomic_DNA"/>
</dbReference>
<protein>
    <recommendedName>
        <fullName evidence="12">Anthranilate phosphoribosyltransferase</fullName>
        <ecNumber evidence="12">2.4.2.18</ecNumber>
    </recommendedName>
</protein>
<dbReference type="Pfam" id="PF02885">
    <property type="entry name" value="Glycos_trans_3N"/>
    <property type="match status" value="1"/>
</dbReference>
<evidence type="ECO:0000256" key="1">
    <source>
        <dbReference type="ARBA" id="ARBA00004907"/>
    </source>
</evidence>
<dbReference type="InterPro" id="IPR000312">
    <property type="entry name" value="Glycosyl_Trfase_fam3"/>
</dbReference>
<dbReference type="Gene3D" id="1.20.970.10">
    <property type="entry name" value="Transferase, Pyrimidine Nucleoside Phosphorylase, Chain C"/>
    <property type="match status" value="1"/>
</dbReference>
<comment type="function">
    <text evidence="12">Catalyzes the transfer of the phosphoribosyl group of 5-phosphorylribose-1-pyrophosphate (PRPP) to anthranilate to yield N-(5'-phosphoribosyl)-anthranilate (PRA).</text>
</comment>
<evidence type="ECO:0000256" key="4">
    <source>
        <dbReference type="ARBA" id="ARBA00022676"/>
    </source>
</evidence>
<dbReference type="RefSeq" id="WP_267928485.1">
    <property type="nucleotide sequence ID" value="NZ_AP024233.1"/>
</dbReference>
<feature type="binding site" evidence="12">
    <location>
        <position position="170"/>
    </location>
    <ligand>
        <name>anthranilate</name>
        <dbReference type="ChEBI" id="CHEBI:16567"/>
        <label>2</label>
    </ligand>
</feature>
<keyword evidence="5 12" id="KW-0808">Transferase</keyword>
<dbReference type="FunFam" id="3.40.1030.10:FF:000002">
    <property type="entry name" value="Anthranilate phosphoribosyltransferase"/>
    <property type="match status" value="1"/>
</dbReference>
<gene>
    <name evidence="12 15" type="primary">trpD</name>
    <name evidence="15" type="ORF">GF1_09570</name>
</gene>
<dbReference type="FunFam" id="1.20.970.10:FF:000006">
    <property type="entry name" value="Anthranilate phosphoribosyltransferase"/>
    <property type="match status" value="1"/>
</dbReference>
<reference evidence="15" key="1">
    <citation type="submission" date="2020-12" db="EMBL/GenBank/DDBJ databases">
        <title>Desulfobium dissulfuricans gen. nov., sp. nov., a novel mesophilic, sulfate-reducing bacterium isolated from a deep-sea hydrothermal vent.</title>
        <authorList>
            <person name="Hashimoto Y."/>
            <person name="Tame A."/>
            <person name="Sawayama S."/>
            <person name="Miyazaki J."/>
            <person name="Takai K."/>
            <person name="Nakagawa S."/>
        </authorList>
    </citation>
    <scope>NUCLEOTIDE SEQUENCE</scope>
    <source>
        <strain evidence="15">GF1</strain>
    </source>
</reference>
<evidence type="ECO:0000256" key="8">
    <source>
        <dbReference type="ARBA" id="ARBA00022842"/>
    </source>
</evidence>
<feature type="binding site" evidence="12">
    <location>
        <position position="124"/>
    </location>
    <ligand>
        <name>5-phospho-alpha-D-ribose 1-diphosphate</name>
        <dbReference type="ChEBI" id="CHEBI:58017"/>
    </ligand>
</feature>